<protein>
    <submittedName>
        <fullName evidence="3">Uncharacterized protein</fullName>
    </submittedName>
</protein>
<comment type="caution">
    <text evidence="3">The sequence shown here is derived from an EMBL/GenBank/DDBJ whole genome shotgun (WGS) entry which is preliminary data.</text>
</comment>
<dbReference type="Proteomes" id="UP000613580">
    <property type="component" value="Unassembled WGS sequence"/>
</dbReference>
<keyword evidence="2" id="KW-0812">Transmembrane</keyword>
<evidence type="ECO:0000313" key="4">
    <source>
        <dbReference type="Proteomes" id="UP000613580"/>
    </source>
</evidence>
<dbReference type="EMBL" id="JACAZE010000035">
    <property type="protein sequence ID" value="KAF7288447.1"/>
    <property type="molecule type" value="Genomic_DNA"/>
</dbReference>
<evidence type="ECO:0000313" key="3">
    <source>
        <dbReference type="EMBL" id="KAF7288447.1"/>
    </source>
</evidence>
<reference evidence="3" key="1">
    <citation type="submission" date="2020-05" db="EMBL/GenBank/DDBJ databases">
        <title>Mycena genomes resolve the evolution of fungal bioluminescence.</title>
        <authorList>
            <person name="Tsai I.J."/>
        </authorList>
    </citation>
    <scope>NUCLEOTIDE SEQUENCE</scope>
    <source>
        <strain evidence="3">110903Hualien_Pintung</strain>
    </source>
</reference>
<keyword evidence="4" id="KW-1185">Reference proteome</keyword>
<keyword evidence="2" id="KW-1133">Transmembrane helix</keyword>
<sequence length="542" mass="60148">MQHGLDHDDGSGMGPVIYLNFGGTGNNFKSNTLASPRRVPVIETEDKTLDRLIPSPRGYPTLIFPRRKFKLGDYGVLSLGRFQRRGNIFNMLDENESIPCPAAEAVETVDHEAVYVASPGVDGRVEHSGFTLRAEHGAFGAFPLGFQVHEILDEGRLIDYLLERGERLSQLFLEELGHTRLVSVWTNRTDFETNPAICGFERQKLDSDVFIHTPAKYSLVRLGQWSDPPAEDPCCTAFVKGLAVTVASEAMMAQHGHVTTAQASSSVVGTVIVPSSEPYKPAFIINEYLLYHGPRSGGSVKVAVTSPAVWMPIIAEHGRDLPEEELLAQVLSKHDIVYHANGVSLVAKGSPRKHDVSSYYDDLLRFREMLVLLRTAVLLFATLVMSPMLLSVSVEPNAKRIVSKPWRFKIHRVDDIGGHLSGLETKIETFLRRPPDALNHRPTRSASFQPHQHRDRLDNPKTNLLARALQIDECWLSANDGNGNGVKGSSSSKIPGQRRVRCVPLHVPRAPVPLQNNKANHLHVKTHPQTAGLRLPRRKPVR</sequence>
<organism evidence="3 4">
    <name type="scientific">Mycena chlorophos</name>
    <name type="common">Agaric fungus</name>
    <name type="synonym">Agaricus chlorophos</name>
    <dbReference type="NCBI Taxonomy" id="658473"/>
    <lineage>
        <taxon>Eukaryota</taxon>
        <taxon>Fungi</taxon>
        <taxon>Dikarya</taxon>
        <taxon>Basidiomycota</taxon>
        <taxon>Agaricomycotina</taxon>
        <taxon>Agaricomycetes</taxon>
        <taxon>Agaricomycetidae</taxon>
        <taxon>Agaricales</taxon>
        <taxon>Marasmiineae</taxon>
        <taxon>Mycenaceae</taxon>
        <taxon>Mycena</taxon>
    </lineage>
</organism>
<gene>
    <name evidence="3" type="ORF">HMN09_01397400</name>
</gene>
<evidence type="ECO:0000256" key="2">
    <source>
        <dbReference type="SAM" id="Phobius"/>
    </source>
</evidence>
<feature type="transmembrane region" description="Helical" evidence="2">
    <location>
        <begin position="371"/>
        <end position="390"/>
    </location>
</feature>
<dbReference type="AlphaFoldDB" id="A0A8H6RY62"/>
<accession>A0A8H6RY62</accession>
<proteinExistence type="predicted"/>
<evidence type="ECO:0000256" key="1">
    <source>
        <dbReference type="SAM" id="MobiDB-lite"/>
    </source>
</evidence>
<feature type="region of interest" description="Disordered" evidence="1">
    <location>
        <begin position="435"/>
        <end position="458"/>
    </location>
</feature>
<name>A0A8H6RY62_MYCCL</name>
<keyword evidence="2" id="KW-0472">Membrane</keyword>